<dbReference type="InterPro" id="IPR036047">
    <property type="entry name" value="F-box-like_dom_sf"/>
</dbReference>
<dbReference type="PANTHER" id="PTHR12874">
    <property type="entry name" value="F-BOX ONLY PROTEIN 48-RELATED"/>
    <property type="match status" value="1"/>
</dbReference>
<feature type="domain" description="F-box protein Hrt3/FBXO9 C-terminal" evidence="3">
    <location>
        <begin position="286"/>
        <end position="392"/>
    </location>
</feature>
<feature type="domain" description="F-box" evidence="2">
    <location>
        <begin position="203"/>
        <end position="252"/>
    </location>
</feature>
<dbReference type="SUPFAM" id="SSF81383">
    <property type="entry name" value="F-box domain"/>
    <property type="match status" value="1"/>
</dbReference>
<dbReference type="PANTHER" id="PTHR12874:SF29">
    <property type="entry name" value="F-BOX ONLY PROTEIN 9"/>
    <property type="match status" value="1"/>
</dbReference>
<name>A0A034W769_BACDO</name>
<gene>
    <name evidence="4" type="primary">FBX9</name>
</gene>
<evidence type="ECO:0000259" key="2">
    <source>
        <dbReference type="Pfam" id="PF12937"/>
    </source>
</evidence>
<dbReference type="InterPro" id="IPR045464">
    <property type="entry name" value="Hrt3/FBXO9_C"/>
</dbReference>
<keyword evidence="1" id="KW-0833">Ubl conjugation pathway</keyword>
<dbReference type="OrthoDB" id="2117972at2759"/>
<evidence type="ECO:0000256" key="1">
    <source>
        <dbReference type="ARBA" id="ARBA00022786"/>
    </source>
</evidence>
<dbReference type="Pfam" id="PF12937">
    <property type="entry name" value="F-box-like"/>
    <property type="match status" value="1"/>
</dbReference>
<dbReference type="GO" id="GO:0005737">
    <property type="term" value="C:cytoplasm"/>
    <property type="evidence" value="ECO:0007669"/>
    <property type="project" value="TreeGrafter"/>
</dbReference>
<organism evidence="4">
    <name type="scientific">Bactrocera dorsalis</name>
    <name type="common">Oriental fruit fly</name>
    <name type="synonym">Dacus dorsalis</name>
    <dbReference type="NCBI Taxonomy" id="27457"/>
    <lineage>
        <taxon>Eukaryota</taxon>
        <taxon>Metazoa</taxon>
        <taxon>Ecdysozoa</taxon>
        <taxon>Arthropoda</taxon>
        <taxon>Hexapoda</taxon>
        <taxon>Insecta</taxon>
        <taxon>Pterygota</taxon>
        <taxon>Neoptera</taxon>
        <taxon>Endopterygota</taxon>
        <taxon>Diptera</taxon>
        <taxon>Brachycera</taxon>
        <taxon>Muscomorpha</taxon>
        <taxon>Tephritoidea</taxon>
        <taxon>Tephritidae</taxon>
        <taxon>Bactrocera</taxon>
        <taxon>Bactrocera</taxon>
    </lineage>
</organism>
<evidence type="ECO:0000259" key="3">
    <source>
        <dbReference type="Pfam" id="PF19270"/>
    </source>
</evidence>
<dbReference type="GO" id="GO:0019005">
    <property type="term" value="C:SCF ubiquitin ligase complex"/>
    <property type="evidence" value="ECO:0007669"/>
    <property type="project" value="TreeGrafter"/>
</dbReference>
<dbReference type="KEGG" id="bdr:105231001"/>
<proteinExistence type="predicted"/>
<dbReference type="Pfam" id="PF19270">
    <property type="entry name" value="FBO_C"/>
    <property type="match status" value="1"/>
</dbReference>
<sequence length="484" mass="55871">MSKPVPILGGEEDNVSRQPSIVSQPSAEMNDMDSPLHTFSTDIRVELEEFRDNWQRELKGQSETVTSKRTVEQKQQLTNNVTDVDQHKLAENLFRSAVELEQRGKVYDAVPLYRKAVQIVPDIEFKYYELQKKKSTAASSGNNADGIRLLESVQAKENADEIADNEEIIEDLYEKFQLDLAGAGGRLLQSSRDPSVISTETHISELPPEILLYILRWVVSAQLDMHSLEQCATVCKGLYLCARDEELWRLACVKVWGVNLGSLGEPISRSAEHLTETTDTTPIVYTSWRQMFIMRERVIFNGCYISKTTYLRMGENSFQDQYYRPVQLVEYYRYVRFLGDGRVLMMTSADEPAQGVNKLKNVHQLRPEVLCGHYRLYGDTITIMLKKQQQQQSHGNHHQYARHRRGSMAIFNDEPNCTKYCIEFRITNTTKRKYARLLWVHYSVVQTRNKVETSSQFELTQSKYPPLWFSPVRSYHLDTDAPLA</sequence>
<protein>
    <submittedName>
        <fullName evidence="4">F-box only protein 9</fullName>
    </submittedName>
</protein>
<dbReference type="CDD" id="cd22089">
    <property type="entry name" value="F-box_FBXO9"/>
    <property type="match status" value="1"/>
</dbReference>
<dbReference type="Gene3D" id="1.20.1280.50">
    <property type="match status" value="1"/>
</dbReference>
<dbReference type="EMBL" id="GAKP01009339">
    <property type="protein sequence ID" value="JAC49613.1"/>
    <property type="molecule type" value="Transcribed_RNA"/>
</dbReference>
<accession>A0A034W769</accession>
<dbReference type="RefSeq" id="XP_011210369.2">
    <property type="nucleotide sequence ID" value="XM_011212067.4"/>
</dbReference>
<dbReference type="AlphaFoldDB" id="A0A034W769"/>
<dbReference type="GeneID" id="105231001"/>
<dbReference type="GO" id="GO:0031146">
    <property type="term" value="P:SCF-dependent proteasomal ubiquitin-dependent protein catabolic process"/>
    <property type="evidence" value="ECO:0007669"/>
    <property type="project" value="TreeGrafter"/>
</dbReference>
<dbReference type="InterPro" id="IPR001810">
    <property type="entry name" value="F-box_dom"/>
</dbReference>
<evidence type="ECO:0000313" key="4">
    <source>
        <dbReference type="EMBL" id="JAC49613.1"/>
    </source>
</evidence>
<reference evidence="4" key="1">
    <citation type="journal article" date="2014" name="BMC Genomics">
        <title>Characterizing the developmental transcriptome of the oriental fruit fly, Bactrocera dorsalis (Diptera: Tephritidae) through comparative genomic analysis with Drosophila melanogaster utilizing modENCODE datasets.</title>
        <authorList>
            <person name="Geib S.M."/>
            <person name="Calla B."/>
            <person name="Hall B."/>
            <person name="Hou S."/>
            <person name="Manoukis N.C."/>
        </authorList>
    </citation>
    <scope>NUCLEOTIDE SEQUENCE</scope>
    <source>
        <strain evidence="4">Punador</strain>
    </source>
</reference>